<feature type="domain" description="Glycoside hydrolase 120 insertion" evidence="6">
    <location>
        <begin position="78"/>
        <end position="187"/>
    </location>
</feature>
<dbReference type="Gene3D" id="2.160.20.10">
    <property type="entry name" value="Single-stranded right-handed beta-helix, Pectin lyase-like"/>
    <property type="match status" value="1"/>
</dbReference>
<evidence type="ECO:0000259" key="6">
    <source>
        <dbReference type="Pfam" id="PF21258"/>
    </source>
</evidence>
<gene>
    <name evidence="7" type="primary">txxe3055-xylC</name>
    <name evidence="7" type="ORF">TXXE_15335</name>
</gene>
<evidence type="ECO:0000313" key="8">
    <source>
        <dbReference type="Proteomes" id="UP000681526"/>
    </source>
</evidence>
<evidence type="ECO:0000256" key="3">
    <source>
        <dbReference type="ARBA" id="ARBA00022729"/>
    </source>
</evidence>
<evidence type="ECO:0000259" key="5">
    <source>
        <dbReference type="Pfam" id="PF13229"/>
    </source>
</evidence>
<evidence type="ECO:0000259" key="4">
    <source>
        <dbReference type="Pfam" id="PF07602"/>
    </source>
</evidence>
<dbReference type="InterPro" id="IPR013780">
    <property type="entry name" value="Glyco_hydro_b"/>
</dbReference>
<dbReference type="InterPro" id="IPR012334">
    <property type="entry name" value="Pectin_lyas_fold"/>
</dbReference>
<dbReference type="SUPFAM" id="SSF51126">
    <property type="entry name" value="Pectin lyase-like"/>
    <property type="match status" value="1"/>
</dbReference>
<dbReference type="RefSeq" id="WP_213485486.1">
    <property type="nucleotide sequence ID" value="NZ_CAJRAY010000080.1"/>
</dbReference>
<keyword evidence="8" id="KW-1185">Reference proteome</keyword>
<dbReference type="Pfam" id="PF21258">
    <property type="entry name" value="Glyco_hydro_120_ins"/>
    <property type="match status" value="1"/>
</dbReference>
<dbReference type="InterPro" id="IPR011459">
    <property type="entry name" value="DUF1565"/>
</dbReference>
<dbReference type="Gene3D" id="2.60.40.1180">
    <property type="entry name" value="Golgi alpha-mannosidase II"/>
    <property type="match status" value="1"/>
</dbReference>
<feature type="domain" description="DUF1565" evidence="4">
    <location>
        <begin position="7"/>
        <end position="46"/>
    </location>
</feature>
<sequence>MEYHVSITGNDQAKGTADQPFRTIQRAASLAVAGDTVIVHAGVYREWVNPANGGTEEHRIVYRSAGDGEVVITGAERITDWKDEGGNVWSTEVPNAIFSVRNPFEVELSGDWLFEGAFPVHLGDVYLDGKSLYECDSLEKVRKPEVWPDAKYPDDSLLTWYAEVDSATTKIWANFGGKDPRKENVEISVRPWCFWPDKPGRNYITVSGFTLRQAAPQWAPPTAHQEGLIGPHWSKGWIIENNIICESKSVGISLGTPIGTGHAKVRGRHMKGGTQREQEVIMRALHTGGWHKTLVGSHIVRNNVIHDCEQAGIVGHMGGAFSQIYGNRIYNIHHKRLRHGAEVAGIKLHAALDTQIRENIIYSCYRGLWLDWQAQGTRISRNVFFDNLSEDLFVEVCHGPYMVDHNLFLSLMNFRNMAQGGAFAHNLFAGRFVVRNELTRTTPYHFPHETAVAGYSNITGGDDRYYNNVFLGDNDPNKEPVPITFFEHLPLKPRYKVDEDGKPVMDGVPDDSICWLHPVGLGGYDKHPNVKDKPWWEYTREELAALDDAAKKQIFTGNAVLPVAMGGNLYLGDAVPGRHEPGAKVHQQRGIEVETDPAQGKARIRITEPELLRGASAMLVTTDLLGSTYHAEMKFEHPDGTPYRFDSDFVGNRRPDADVTAGPFELTDSGVIEFELG</sequence>
<dbReference type="InterPro" id="IPR049169">
    <property type="entry name" value="Glyco_hydro_120_ins"/>
</dbReference>
<comment type="subcellular location">
    <subcellularLocation>
        <location evidence="1">Secreted</location>
    </subcellularLocation>
</comment>
<reference evidence="7 8" key="1">
    <citation type="submission" date="2021-04" db="EMBL/GenBank/DDBJ databases">
        <authorList>
            <person name="Rakotoarivonina H."/>
        </authorList>
    </citation>
    <scope>NUCLEOTIDE SEQUENCE [LARGE SCALE GENOMIC DNA]</scope>
    <source>
        <strain evidence="7 8">XE</strain>
    </source>
</reference>
<dbReference type="Proteomes" id="UP000681526">
    <property type="component" value="Unassembled WGS sequence"/>
</dbReference>
<comment type="caution">
    <text evidence="7">The sequence shown here is derived from an EMBL/GenBank/DDBJ whole genome shotgun (WGS) entry which is preliminary data.</text>
</comment>
<dbReference type="PANTHER" id="PTHR40088:SF2">
    <property type="entry name" value="SECRETED SUGAR HYDROLASE"/>
    <property type="match status" value="1"/>
</dbReference>
<feature type="domain" description="Right handed beta helix" evidence="5">
    <location>
        <begin position="297"/>
        <end position="408"/>
    </location>
</feature>
<evidence type="ECO:0000256" key="2">
    <source>
        <dbReference type="ARBA" id="ARBA00022525"/>
    </source>
</evidence>
<dbReference type="PANTHER" id="PTHR40088">
    <property type="entry name" value="PECTATE LYASE (EUROFUNG)"/>
    <property type="match status" value="1"/>
</dbReference>
<dbReference type="InterPro" id="IPR011050">
    <property type="entry name" value="Pectin_lyase_fold/virulence"/>
</dbReference>
<organism evidence="7 8">
    <name type="scientific">Thermobacillus xylanilyticus</name>
    <dbReference type="NCBI Taxonomy" id="76633"/>
    <lineage>
        <taxon>Bacteria</taxon>
        <taxon>Bacillati</taxon>
        <taxon>Bacillota</taxon>
        <taxon>Bacilli</taxon>
        <taxon>Bacillales</taxon>
        <taxon>Paenibacillaceae</taxon>
        <taxon>Thermobacillus</taxon>
    </lineage>
</organism>
<protein>
    <submittedName>
        <fullName evidence="7">Xylosidase</fullName>
    </submittedName>
</protein>
<evidence type="ECO:0000256" key="1">
    <source>
        <dbReference type="ARBA" id="ARBA00004613"/>
    </source>
</evidence>
<dbReference type="Pfam" id="PF13229">
    <property type="entry name" value="Beta_helix"/>
    <property type="match status" value="1"/>
</dbReference>
<keyword evidence="2" id="KW-0964">Secreted</keyword>
<evidence type="ECO:0000313" key="7">
    <source>
        <dbReference type="EMBL" id="CAG5091247.1"/>
    </source>
</evidence>
<dbReference type="InterPro" id="IPR039448">
    <property type="entry name" value="Beta_helix"/>
</dbReference>
<accession>A0ABN7S469</accession>
<dbReference type="Pfam" id="PF07602">
    <property type="entry name" value="DUF1565"/>
    <property type="match status" value="1"/>
</dbReference>
<proteinExistence type="predicted"/>
<dbReference type="InterPro" id="IPR052052">
    <property type="entry name" value="Polysaccharide_Lyase_9"/>
</dbReference>
<keyword evidence="3" id="KW-0732">Signal</keyword>
<dbReference type="EMBL" id="CAJRAY010000080">
    <property type="protein sequence ID" value="CAG5091247.1"/>
    <property type="molecule type" value="Genomic_DNA"/>
</dbReference>
<name>A0ABN7S469_THEXY</name>